<dbReference type="Proteomes" id="UP001153678">
    <property type="component" value="Unassembled WGS sequence"/>
</dbReference>
<dbReference type="InterPro" id="IPR012675">
    <property type="entry name" value="Beta-grasp_dom_sf"/>
</dbReference>
<keyword evidence="1" id="KW-0547">Nucleotide-binding</keyword>
<comment type="caution">
    <text evidence="5">The sequence shown here is derived from an EMBL/GenBank/DDBJ whole genome shotgun (WGS) entry which is preliminary data.</text>
</comment>
<dbReference type="GO" id="GO:0005737">
    <property type="term" value="C:cytoplasm"/>
    <property type="evidence" value="ECO:0007669"/>
    <property type="project" value="TreeGrafter"/>
</dbReference>
<dbReference type="GO" id="GO:0005524">
    <property type="term" value="F:ATP binding"/>
    <property type="evidence" value="ECO:0007669"/>
    <property type="project" value="UniProtKB-KW"/>
</dbReference>
<keyword evidence="2" id="KW-0067">ATP-binding</keyword>
<keyword evidence="3" id="KW-0175">Coiled coil</keyword>
<dbReference type="InterPro" id="IPR027417">
    <property type="entry name" value="P-loop_NTPase"/>
</dbReference>
<dbReference type="Pfam" id="PF06071">
    <property type="entry name" value="YchF-GTPase_C"/>
    <property type="match status" value="1"/>
</dbReference>
<feature type="domain" description="OBG-type G" evidence="4">
    <location>
        <begin position="3"/>
        <end position="226"/>
    </location>
</feature>
<dbReference type="InterPro" id="IPR031167">
    <property type="entry name" value="G_OBG"/>
</dbReference>
<dbReference type="Gene3D" id="1.10.150.300">
    <property type="entry name" value="TGS-like domain"/>
    <property type="match status" value="1"/>
</dbReference>
<reference evidence="5" key="1">
    <citation type="submission" date="2022-08" db="EMBL/GenBank/DDBJ databases">
        <authorList>
            <person name="Kallberg Y."/>
            <person name="Tangrot J."/>
            <person name="Rosling A."/>
        </authorList>
    </citation>
    <scope>NUCLEOTIDE SEQUENCE</scope>
    <source>
        <strain evidence="5">Wild A</strain>
    </source>
</reference>
<dbReference type="PANTHER" id="PTHR23305:SF18">
    <property type="entry name" value="OBG-TYPE G DOMAIN-CONTAINING PROTEIN"/>
    <property type="match status" value="1"/>
</dbReference>
<dbReference type="FunFam" id="1.10.150.300:FF:000001">
    <property type="entry name" value="Ribosome-binding ATPase YchF"/>
    <property type="match status" value="1"/>
</dbReference>
<proteinExistence type="predicted"/>
<gene>
    <name evidence="5" type="ORF">FWILDA_LOCUS9876</name>
</gene>
<dbReference type="PANTHER" id="PTHR23305">
    <property type="entry name" value="OBG GTPASE FAMILY"/>
    <property type="match status" value="1"/>
</dbReference>
<protein>
    <submittedName>
        <fullName evidence="5">12834_t:CDS:1</fullName>
    </submittedName>
</protein>
<dbReference type="InterPro" id="IPR012676">
    <property type="entry name" value="TGS-like"/>
</dbReference>
<evidence type="ECO:0000313" key="6">
    <source>
        <dbReference type="Proteomes" id="UP001153678"/>
    </source>
</evidence>
<dbReference type="GO" id="GO:0005525">
    <property type="term" value="F:GTP binding"/>
    <property type="evidence" value="ECO:0007669"/>
    <property type="project" value="InterPro"/>
</dbReference>
<sequence>MPIKIGLVGLPNVGKSSLFSFLTKKDILIANYPFATIDPNVGVMFLNDPRLEKLMKGASQGSGLGNEFLSHIREVDLICHVLRCFPEKEITHVEKSVNSIRDFEIIQLELILADLQQIKKKLEKKKPRDKKTQKEKEILQLIQENLEKEILVSQQTLSNEEKAVIKGYNFLTNKPILLLANYGGEEKEIHELKEYAKKRGLFFFPLAVKLEKETEAFSKAEKEEIDETKSWLAKNSMNARECAGLIHSDIQKNFIRLEVYNYED</sequence>
<evidence type="ECO:0000256" key="2">
    <source>
        <dbReference type="ARBA" id="ARBA00022840"/>
    </source>
</evidence>
<evidence type="ECO:0000256" key="3">
    <source>
        <dbReference type="SAM" id="Coils"/>
    </source>
</evidence>
<dbReference type="EMBL" id="CAMKVN010002420">
    <property type="protein sequence ID" value="CAI2181024.1"/>
    <property type="molecule type" value="Genomic_DNA"/>
</dbReference>
<evidence type="ECO:0000313" key="5">
    <source>
        <dbReference type="EMBL" id="CAI2181024.1"/>
    </source>
</evidence>
<dbReference type="PRINTS" id="PR00326">
    <property type="entry name" value="GTP1OBG"/>
</dbReference>
<evidence type="ECO:0000259" key="4">
    <source>
        <dbReference type="PROSITE" id="PS51710"/>
    </source>
</evidence>
<dbReference type="OrthoDB" id="424823at2759"/>
<name>A0A9W4WY55_9GLOM</name>
<dbReference type="InterPro" id="IPR023192">
    <property type="entry name" value="TGS-like_dom_sf"/>
</dbReference>
<accession>A0A9W4WY55</accession>
<evidence type="ECO:0000256" key="1">
    <source>
        <dbReference type="ARBA" id="ARBA00022741"/>
    </source>
</evidence>
<dbReference type="PROSITE" id="PS51710">
    <property type="entry name" value="G_OBG"/>
    <property type="match status" value="1"/>
</dbReference>
<dbReference type="SUPFAM" id="SSF81271">
    <property type="entry name" value="TGS-like"/>
    <property type="match status" value="1"/>
</dbReference>
<dbReference type="InterPro" id="IPR013029">
    <property type="entry name" value="YchF_C"/>
</dbReference>
<dbReference type="Pfam" id="PF01926">
    <property type="entry name" value="MMR_HSR1"/>
    <property type="match status" value="1"/>
</dbReference>
<dbReference type="Gene3D" id="3.10.20.30">
    <property type="match status" value="1"/>
</dbReference>
<dbReference type="AlphaFoldDB" id="A0A9W4WY55"/>
<dbReference type="GO" id="GO:0016887">
    <property type="term" value="F:ATP hydrolysis activity"/>
    <property type="evidence" value="ECO:0007669"/>
    <property type="project" value="TreeGrafter"/>
</dbReference>
<dbReference type="SUPFAM" id="SSF52540">
    <property type="entry name" value="P-loop containing nucleoside triphosphate hydrolases"/>
    <property type="match status" value="1"/>
</dbReference>
<dbReference type="InterPro" id="IPR006073">
    <property type="entry name" value="GTP-bd"/>
</dbReference>
<dbReference type="Gene3D" id="3.40.50.300">
    <property type="entry name" value="P-loop containing nucleotide triphosphate hydrolases"/>
    <property type="match status" value="2"/>
</dbReference>
<organism evidence="5 6">
    <name type="scientific">Funneliformis geosporum</name>
    <dbReference type="NCBI Taxonomy" id="1117311"/>
    <lineage>
        <taxon>Eukaryota</taxon>
        <taxon>Fungi</taxon>
        <taxon>Fungi incertae sedis</taxon>
        <taxon>Mucoromycota</taxon>
        <taxon>Glomeromycotina</taxon>
        <taxon>Glomeromycetes</taxon>
        <taxon>Glomerales</taxon>
        <taxon>Glomeraceae</taxon>
        <taxon>Funneliformis</taxon>
    </lineage>
</organism>
<feature type="coiled-coil region" evidence="3">
    <location>
        <begin position="105"/>
        <end position="163"/>
    </location>
</feature>
<keyword evidence="6" id="KW-1185">Reference proteome</keyword>